<comment type="caution">
    <text evidence="1">The sequence shown here is derived from an EMBL/GenBank/DDBJ whole genome shotgun (WGS) entry which is preliminary data.</text>
</comment>
<dbReference type="Proteomes" id="UP001228376">
    <property type="component" value="Unassembled WGS sequence"/>
</dbReference>
<accession>A0ABU5CJW0</accession>
<evidence type="ECO:0000313" key="2">
    <source>
        <dbReference type="Proteomes" id="UP001228376"/>
    </source>
</evidence>
<keyword evidence="2" id="KW-1185">Reference proteome</keyword>
<proteinExistence type="predicted"/>
<sequence>MFNCAWCNKKIGENEPLSAIDVKFRNGLDFSDQEGEIIPVYLSEIDRNVPMIVTTSDSEAKRYGQDGLFVVCSNECGMNLKAVLAREMNMFK</sequence>
<evidence type="ECO:0000313" key="1">
    <source>
        <dbReference type="EMBL" id="MDY0406520.1"/>
    </source>
</evidence>
<dbReference type="RefSeq" id="WP_306068154.1">
    <property type="nucleotide sequence ID" value="NZ_JAROCA020000002.1"/>
</dbReference>
<gene>
    <name evidence="1" type="ORF">P5G51_015145</name>
</gene>
<protein>
    <submittedName>
        <fullName evidence="1">Uncharacterized protein</fullName>
    </submittedName>
</protein>
<dbReference type="EMBL" id="JAROCA020000002">
    <property type="protein sequence ID" value="MDY0406520.1"/>
    <property type="molecule type" value="Genomic_DNA"/>
</dbReference>
<organism evidence="1 2">
    <name type="scientific">Tigheibacillus jepli</name>
    <dbReference type="NCBI Taxonomy" id="3035914"/>
    <lineage>
        <taxon>Bacteria</taxon>
        <taxon>Bacillati</taxon>
        <taxon>Bacillota</taxon>
        <taxon>Bacilli</taxon>
        <taxon>Bacillales</taxon>
        <taxon>Bacillaceae</taxon>
        <taxon>Tigheibacillus</taxon>
    </lineage>
</organism>
<reference evidence="1 2" key="1">
    <citation type="submission" date="2023-10" db="EMBL/GenBank/DDBJ databases">
        <title>179-bfca-hs.</title>
        <authorList>
            <person name="Miliotis G."/>
            <person name="Sengupta P."/>
            <person name="Hameed A."/>
            <person name="Chuvochina M."/>
            <person name="Mcdonagh F."/>
            <person name="Simpson A.C."/>
            <person name="Singh N.K."/>
            <person name="Rekha P.D."/>
            <person name="Raman K."/>
            <person name="Hugenholtz P."/>
            <person name="Venkateswaran K."/>
        </authorList>
    </citation>
    <scope>NUCLEOTIDE SEQUENCE [LARGE SCALE GENOMIC DNA]</scope>
    <source>
        <strain evidence="1 2">179-BFC-A-HS</strain>
    </source>
</reference>
<name>A0ABU5CJW0_9BACI</name>